<dbReference type="InterPro" id="IPR000053">
    <property type="entry name" value="Thymidine/pyrmidine_PPase"/>
</dbReference>
<gene>
    <name evidence="12" type="ORF">QCO44_09820</name>
</gene>
<proteinExistence type="inferred from homology"/>
<dbReference type="EMBL" id="JARVLH010000006">
    <property type="protein sequence ID" value="MEX5285920.1"/>
    <property type="molecule type" value="Genomic_DNA"/>
</dbReference>
<dbReference type="Proteomes" id="UP001559623">
    <property type="component" value="Unassembled WGS sequence"/>
</dbReference>
<accession>A0ABV3X6U7</accession>
<evidence type="ECO:0000256" key="10">
    <source>
        <dbReference type="ARBA" id="ARBA00048525"/>
    </source>
</evidence>
<reference evidence="12 13" key="1">
    <citation type="submission" date="2023-04" db="EMBL/GenBank/DDBJ databases">
        <title>Genome Sequence of Selenomonas sputigena ATCC 33150.</title>
        <authorList>
            <person name="Miller D.P."/>
            <person name="Anvari S."/>
            <person name="Polson S.W."/>
            <person name="Macdonald M."/>
            <person name="Mcdowell J.V."/>
        </authorList>
    </citation>
    <scope>NUCLEOTIDE SEQUENCE [LARGE SCALE GENOMIC DNA]</scope>
    <source>
        <strain evidence="12 13">ATCC 33150</strain>
    </source>
</reference>
<evidence type="ECO:0000259" key="11">
    <source>
        <dbReference type="SMART" id="SM00941"/>
    </source>
</evidence>
<comment type="catalytic activity">
    <reaction evidence="9">
        <text>uridine + phosphate = alpha-D-ribose 1-phosphate + uracil</text>
        <dbReference type="Rhea" id="RHEA:24388"/>
        <dbReference type="ChEBI" id="CHEBI:16704"/>
        <dbReference type="ChEBI" id="CHEBI:17568"/>
        <dbReference type="ChEBI" id="CHEBI:43474"/>
        <dbReference type="ChEBI" id="CHEBI:57720"/>
        <dbReference type="EC" id="2.4.2.2"/>
    </reaction>
</comment>
<comment type="similarity">
    <text evidence="3">Belongs to the thymidine/pyrimidine-nucleoside phosphorylase family.</text>
</comment>
<evidence type="ECO:0000256" key="5">
    <source>
        <dbReference type="ARBA" id="ARBA00011889"/>
    </source>
</evidence>
<organism evidence="12 13">
    <name type="scientific">Selenomonas sputigena</name>
    <dbReference type="NCBI Taxonomy" id="69823"/>
    <lineage>
        <taxon>Bacteria</taxon>
        <taxon>Bacillati</taxon>
        <taxon>Bacillota</taxon>
        <taxon>Negativicutes</taxon>
        <taxon>Selenomonadales</taxon>
        <taxon>Selenomonadaceae</taxon>
        <taxon>Selenomonas</taxon>
    </lineage>
</organism>
<comment type="function">
    <text evidence="2">Catalyzes phosphorolysis of the pyrimidine nucleosides uridine, thymidine and 2'-deoxyuridine with the formation of the corresponding pyrimidine base and ribose-1-phosphate.</text>
</comment>
<evidence type="ECO:0000256" key="9">
    <source>
        <dbReference type="ARBA" id="ARBA00048453"/>
    </source>
</evidence>
<dbReference type="InterPro" id="IPR013102">
    <property type="entry name" value="PYNP_C"/>
</dbReference>
<dbReference type="InterPro" id="IPR018090">
    <property type="entry name" value="Pyrmidine_PPas_bac/euk"/>
</dbReference>
<dbReference type="Pfam" id="PF00591">
    <property type="entry name" value="Glycos_transf_3"/>
    <property type="match status" value="1"/>
</dbReference>
<dbReference type="SMART" id="SM00941">
    <property type="entry name" value="PYNP_C"/>
    <property type="match status" value="1"/>
</dbReference>
<dbReference type="GO" id="GO:0009032">
    <property type="term" value="F:thymidine phosphorylase activity"/>
    <property type="evidence" value="ECO:0007669"/>
    <property type="project" value="UniProtKB-EC"/>
</dbReference>
<dbReference type="InterPro" id="IPR000312">
    <property type="entry name" value="Glycosyl_Trfase_fam3"/>
</dbReference>
<dbReference type="PIRSF" id="PIRSF000478">
    <property type="entry name" value="TP_PyNP"/>
    <property type="match status" value="1"/>
</dbReference>
<protein>
    <recommendedName>
        <fullName evidence="6">Pyrimidine-nucleoside phosphorylase</fullName>
        <ecNumber evidence="5">2.4.2.2</ecNumber>
    </recommendedName>
</protein>
<evidence type="ECO:0000256" key="6">
    <source>
        <dbReference type="ARBA" id="ARBA00014680"/>
    </source>
</evidence>
<evidence type="ECO:0000256" key="3">
    <source>
        <dbReference type="ARBA" id="ARBA00006915"/>
    </source>
</evidence>
<comment type="subunit">
    <text evidence="4">Homodimer.</text>
</comment>
<keyword evidence="7 12" id="KW-0328">Glycosyltransferase</keyword>
<dbReference type="InterPro" id="IPR036320">
    <property type="entry name" value="Glycosyl_Trfase_fam3_N_dom_sf"/>
</dbReference>
<dbReference type="RefSeq" id="WP_368847641.1">
    <property type="nucleotide sequence ID" value="NZ_CP194411.1"/>
</dbReference>
<evidence type="ECO:0000256" key="2">
    <source>
        <dbReference type="ARBA" id="ARBA00003877"/>
    </source>
</evidence>
<dbReference type="NCBIfam" id="TIGR02644">
    <property type="entry name" value="Y_phosphoryl"/>
    <property type="match status" value="1"/>
</dbReference>
<keyword evidence="8 12" id="KW-0808">Transferase</keyword>
<dbReference type="NCBIfam" id="NF004490">
    <property type="entry name" value="PRK05820.1"/>
    <property type="match status" value="1"/>
</dbReference>
<dbReference type="PANTHER" id="PTHR10515:SF0">
    <property type="entry name" value="THYMIDINE PHOSPHORYLASE"/>
    <property type="match status" value="1"/>
</dbReference>
<sequence>MRMYDLITKKKHGEELSTAEIQSMIEGFTCGTIPDYQMSAMLMAICLRGMTEREMGDLTLAMADSGERVDLSGFGTATVDKHSTGGVGDKTTLIACPIAAACGARIAKMSGRGLGHTGGTVDKLESIPGFQTTLSREDFLATVRRTGLSLVGQSDNLAPADKKLYALRDVTATVDSIPLIASSIMSKKIAAGSSAILLDIKMGSGAFMKTQSDALELARSMVSIGKSAGRKTAAIVTDMDVPLGAAIGNALEIAEAVEILQGKGPADLRETSLTLAADMLRLIGRGGFDECRKLAEKALADGSAFRTFRAMTEAQGGNVSCLDRPEKLPQAAFRQEIALPAYGFITQMDTEAIGRAACLLGAGRETKGSSIDMAAGIRLLKKTGDYAETNEPIAILYTNEEDRLAAAADLYRSALALGEEPPAPRPKLFARVTEDSFSASAPKIGTDDGCRKKTKG</sequence>
<evidence type="ECO:0000256" key="7">
    <source>
        <dbReference type="ARBA" id="ARBA00022676"/>
    </source>
</evidence>
<evidence type="ECO:0000313" key="13">
    <source>
        <dbReference type="Proteomes" id="UP001559623"/>
    </source>
</evidence>
<evidence type="ECO:0000256" key="8">
    <source>
        <dbReference type="ARBA" id="ARBA00022679"/>
    </source>
</evidence>
<dbReference type="Gene3D" id="3.90.1170.30">
    <property type="entry name" value="Pyrimidine nucleoside phosphorylase-like, C-terminal domain"/>
    <property type="match status" value="1"/>
</dbReference>
<dbReference type="SUPFAM" id="SSF52418">
    <property type="entry name" value="Nucleoside phosphorylase/phosphoribosyltransferase catalytic domain"/>
    <property type="match status" value="1"/>
</dbReference>
<comment type="catalytic activity">
    <reaction evidence="1">
        <text>2'-deoxyuridine + phosphate = 2-deoxy-alpha-D-ribose 1-phosphate + uracil</text>
        <dbReference type="Rhea" id="RHEA:22824"/>
        <dbReference type="ChEBI" id="CHEBI:16450"/>
        <dbReference type="ChEBI" id="CHEBI:17568"/>
        <dbReference type="ChEBI" id="CHEBI:43474"/>
        <dbReference type="ChEBI" id="CHEBI:57259"/>
        <dbReference type="EC" id="2.4.2.2"/>
    </reaction>
</comment>
<dbReference type="PANTHER" id="PTHR10515">
    <property type="entry name" value="THYMIDINE PHOSPHORYLASE"/>
    <property type="match status" value="1"/>
</dbReference>
<dbReference type="PROSITE" id="PS00647">
    <property type="entry name" value="THYMID_PHOSPHORYLASE"/>
    <property type="match status" value="1"/>
</dbReference>
<name>A0ABV3X6U7_9FIRM</name>
<dbReference type="InterPro" id="IPR017459">
    <property type="entry name" value="Glycosyl_Trfase_fam3_N_dom"/>
</dbReference>
<dbReference type="SUPFAM" id="SSF54680">
    <property type="entry name" value="Pyrimidine nucleoside phosphorylase C-terminal domain"/>
    <property type="match status" value="1"/>
</dbReference>
<dbReference type="InterPro" id="IPR017872">
    <property type="entry name" value="Pyrmidine_PPase_CS"/>
</dbReference>
<comment type="caution">
    <text evidence="12">The sequence shown here is derived from an EMBL/GenBank/DDBJ whole genome shotgun (WGS) entry which is preliminary data.</text>
</comment>
<dbReference type="EC" id="2.4.2.2" evidence="5"/>
<evidence type="ECO:0000313" key="12">
    <source>
        <dbReference type="EMBL" id="MEX5285920.1"/>
    </source>
</evidence>
<dbReference type="Gene3D" id="1.20.970.10">
    <property type="entry name" value="Transferase, Pyrimidine Nucleoside Phosphorylase, Chain C"/>
    <property type="match status" value="1"/>
</dbReference>
<comment type="catalytic activity">
    <reaction evidence="10">
        <text>thymidine + phosphate = 2-deoxy-alpha-D-ribose 1-phosphate + thymine</text>
        <dbReference type="Rhea" id="RHEA:16037"/>
        <dbReference type="ChEBI" id="CHEBI:17748"/>
        <dbReference type="ChEBI" id="CHEBI:17821"/>
        <dbReference type="ChEBI" id="CHEBI:43474"/>
        <dbReference type="ChEBI" id="CHEBI:57259"/>
        <dbReference type="EC" id="2.4.2.2"/>
    </reaction>
</comment>
<dbReference type="InterPro" id="IPR036566">
    <property type="entry name" value="PYNP-like_C_sf"/>
</dbReference>
<evidence type="ECO:0000256" key="1">
    <source>
        <dbReference type="ARBA" id="ARBA00001066"/>
    </source>
</evidence>
<feature type="domain" description="Pyrimidine nucleoside phosphorylase C-terminal" evidence="11">
    <location>
        <begin position="344"/>
        <end position="418"/>
    </location>
</feature>
<keyword evidence="13" id="KW-1185">Reference proteome</keyword>
<evidence type="ECO:0000256" key="4">
    <source>
        <dbReference type="ARBA" id="ARBA00011738"/>
    </source>
</evidence>
<dbReference type="Gene3D" id="3.40.1030.10">
    <property type="entry name" value="Nucleoside phosphorylase/phosphoribosyltransferase catalytic domain"/>
    <property type="match status" value="1"/>
</dbReference>
<dbReference type="Pfam" id="PF07831">
    <property type="entry name" value="PYNP_C"/>
    <property type="match status" value="1"/>
</dbReference>
<dbReference type="Pfam" id="PF02885">
    <property type="entry name" value="Glycos_trans_3N"/>
    <property type="match status" value="1"/>
</dbReference>
<dbReference type="SUPFAM" id="SSF47648">
    <property type="entry name" value="Nucleoside phosphorylase/phosphoribosyltransferase N-terminal domain"/>
    <property type="match status" value="1"/>
</dbReference>
<dbReference type="InterPro" id="IPR035902">
    <property type="entry name" value="Nuc_phospho_transferase"/>
</dbReference>